<feature type="compositionally biased region" description="Acidic residues" evidence="1">
    <location>
        <begin position="280"/>
        <end position="292"/>
    </location>
</feature>
<reference evidence="2" key="1">
    <citation type="journal article" date="2020" name="Nature">
        <title>Giant virus diversity and host interactions through global metagenomics.</title>
        <authorList>
            <person name="Schulz F."/>
            <person name="Roux S."/>
            <person name="Paez-Espino D."/>
            <person name="Jungbluth S."/>
            <person name="Walsh D.A."/>
            <person name="Denef V.J."/>
            <person name="McMahon K.D."/>
            <person name="Konstantinidis K.T."/>
            <person name="Eloe-Fadrosh E.A."/>
            <person name="Kyrpides N.C."/>
            <person name="Woyke T."/>
        </authorList>
    </citation>
    <scope>NUCLEOTIDE SEQUENCE</scope>
    <source>
        <strain evidence="2">GVMAG-M-3300023179-91</strain>
    </source>
</reference>
<feature type="region of interest" description="Disordered" evidence="1">
    <location>
        <begin position="427"/>
        <end position="446"/>
    </location>
</feature>
<evidence type="ECO:0000256" key="1">
    <source>
        <dbReference type="SAM" id="MobiDB-lite"/>
    </source>
</evidence>
<protein>
    <submittedName>
        <fullName evidence="2">Uncharacterized protein</fullName>
    </submittedName>
</protein>
<feature type="compositionally biased region" description="Basic and acidic residues" evidence="1">
    <location>
        <begin position="269"/>
        <end position="279"/>
    </location>
</feature>
<proteinExistence type="predicted"/>
<name>A0A6C0HCG5_9ZZZZ</name>
<evidence type="ECO:0000313" key="2">
    <source>
        <dbReference type="EMBL" id="QHT78144.1"/>
    </source>
</evidence>
<accession>A0A6C0HCG5</accession>
<dbReference type="AlphaFoldDB" id="A0A6C0HCG5"/>
<sequence length="446" mass="51320">MENIVQPNHSFDFSSLSLAHPTGIQGGAYFTKIYNNAKPLYIQTPKSLTKQGFVKNGKKIYADLMFDNNDEQFIHWLESLETKCQDLIFEKKDSWFENQLDKSDIETAFTSPMRIYKSGKFYLVRVNVKVTSSTNVPNVKIYNENETPLTIDDVNNETNIISILEIQGIKFTSRNFQIEIELKQSMILNGDALFESCLIKTNAPKKTNIEELLSEKDDATKIKMQMVKPSIEEINAVNLETPIEELEALSTQILESNDLEIETNQTNQKENEEQGKDDASIEYDLEDEDEEEVYRPPLTFGSEIKPSAIVINANKPSVKFENLEAETDFNGLEEIDFDMNATIEENEKKDKKEQREEEESDSLREIDLVSNLDILSEDALTLKKPNQVYYEIYKQARKKAKQAKKEALMAFLEAKNIKKTYMLEDLDESDSDNSDLDNIEEFEEFA</sequence>
<organism evidence="2">
    <name type="scientific">viral metagenome</name>
    <dbReference type="NCBI Taxonomy" id="1070528"/>
    <lineage>
        <taxon>unclassified sequences</taxon>
        <taxon>metagenomes</taxon>
        <taxon>organismal metagenomes</taxon>
    </lineage>
</organism>
<dbReference type="EMBL" id="MN739929">
    <property type="protein sequence ID" value="QHT78144.1"/>
    <property type="molecule type" value="Genomic_DNA"/>
</dbReference>
<feature type="region of interest" description="Disordered" evidence="1">
    <location>
        <begin position="257"/>
        <end position="292"/>
    </location>
</feature>